<dbReference type="Pfam" id="PF13640">
    <property type="entry name" value="2OG-FeII_Oxy_3"/>
    <property type="match status" value="1"/>
</dbReference>
<dbReference type="OrthoDB" id="6768877at2759"/>
<dbReference type="Gene3D" id="2.60.120.620">
    <property type="entry name" value="q2cbj1_9rhob like domain"/>
    <property type="match status" value="2"/>
</dbReference>
<dbReference type="EMBL" id="JACMRX010000003">
    <property type="protein sequence ID" value="KAF7992439.1"/>
    <property type="molecule type" value="Genomic_DNA"/>
</dbReference>
<dbReference type="InterPro" id="IPR005123">
    <property type="entry name" value="Oxoglu/Fe-dep_dioxygenase_dom"/>
</dbReference>
<dbReference type="AlphaFoldDB" id="A0A834XWI5"/>
<dbReference type="Proteomes" id="UP000639338">
    <property type="component" value="Unassembled WGS sequence"/>
</dbReference>
<name>A0A834XWI5_APHGI</name>
<feature type="domain" description="Fe2OG dioxygenase" evidence="1">
    <location>
        <begin position="463"/>
        <end position="555"/>
    </location>
</feature>
<sequence length="718" mass="83639">MVDKKRKLDNDEMKSLSDVLSSRVGSLNIDKNKKISLTVNNVIMDAMKMTQDDYAYLDRILNVAYFRPKNNNDNDINIGKCKHTSDFKIDLDINAILKTIKVEGFIDQYKLNYYKTGDFFLSHRDINRQGLIGTLILLLPSEYTGGELCFGDYNVEENMDKSTLRFIYYNGELEYSITKVLSGNRLSLIYNIYDSNYHQKDVIAPDKIVVHFLDLHYQELLDYSIKYCEKKTNILLGYYKQCDDATNNRLLRDIRAKYDVIKVAVSKKSSISSISKVHELKKYSYKYDHYLKNPIIEENKFSDLVDEEFEVEHKLFTTEDCVLMNDEITVVTAIDYKRKSQGEKEQSIKIYTAYLINPKFHKRRKSDSCDIKSLCHLLNIRSGTLDLPDNQQITLTVGSRSMNIMNITPDDYAYLDSNLDVAYFGQKDKKVTNTEVRKSKHTKTFSINLNIKAILKTINVEGFIDQYKLNYYKTGDFFLAHRDTNRQGLMGTFILLLPSEYVGGELCFGDYNVEENMDKSTLRFIYFNGELEHSVTKVLSGNRLSLIYNIYDLRYHQNNTITPAAINIYFPDEHYQKLLDYTIKYCEGKQNILLGYYKHRNDVFKRLLNALESQYEVIQVSVDRESPISTIKTVFTLREGLDDPFGYGDEIDKYEKDFDDIVQDEYDVRHTLFAEHCNLTSDTVTLSKEDGYTGNSPDYKEYEIEHYTAYLINPDQAI</sequence>
<evidence type="ECO:0000313" key="3">
    <source>
        <dbReference type="Proteomes" id="UP000639338"/>
    </source>
</evidence>
<evidence type="ECO:0000313" key="2">
    <source>
        <dbReference type="EMBL" id="KAF7992439.1"/>
    </source>
</evidence>
<dbReference type="InterPro" id="IPR044862">
    <property type="entry name" value="Pro_4_hyd_alph_FE2OG_OXY"/>
</dbReference>
<protein>
    <recommendedName>
        <fullName evidence="1">Fe2OG dioxygenase domain-containing protein</fullName>
    </recommendedName>
</protein>
<organism evidence="2 3">
    <name type="scientific">Aphidius gifuensis</name>
    <name type="common">Parasitoid wasp</name>
    <dbReference type="NCBI Taxonomy" id="684658"/>
    <lineage>
        <taxon>Eukaryota</taxon>
        <taxon>Metazoa</taxon>
        <taxon>Ecdysozoa</taxon>
        <taxon>Arthropoda</taxon>
        <taxon>Hexapoda</taxon>
        <taxon>Insecta</taxon>
        <taxon>Pterygota</taxon>
        <taxon>Neoptera</taxon>
        <taxon>Endopterygota</taxon>
        <taxon>Hymenoptera</taxon>
        <taxon>Apocrita</taxon>
        <taxon>Ichneumonoidea</taxon>
        <taxon>Braconidae</taxon>
        <taxon>Aphidiinae</taxon>
        <taxon>Aphidius</taxon>
    </lineage>
</organism>
<accession>A0A834XWI5</accession>
<comment type="caution">
    <text evidence="2">The sequence shown here is derived from an EMBL/GenBank/DDBJ whole genome shotgun (WGS) entry which is preliminary data.</text>
</comment>
<keyword evidence="3" id="KW-1185">Reference proteome</keyword>
<dbReference type="PANTHER" id="PTHR33099">
    <property type="entry name" value="FE2OG DIOXYGENASE DOMAIN-CONTAINING PROTEIN"/>
    <property type="match status" value="1"/>
</dbReference>
<dbReference type="PANTHER" id="PTHR33099:SF13">
    <property type="entry name" value="F-BOX DOMAIN-CONTAINING PROTEIN-RELATED"/>
    <property type="match status" value="1"/>
</dbReference>
<evidence type="ECO:0000259" key="1">
    <source>
        <dbReference type="PROSITE" id="PS51471"/>
    </source>
</evidence>
<dbReference type="PROSITE" id="PS51471">
    <property type="entry name" value="FE2OG_OXY"/>
    <property type="match status" value="1"/>
</dbReference>
<gene>
    <name evidence="2" type="ORF">HCN44_001764</name>
</gene>
<proteinExistence type="predicted"/>
<reference evidence="2 3" key="1">
    <citation type="submission" date="2020-08" db="EMBL/GenBank/DDBJ databases">
        <title>Aphidius gifuensis genome sequencing and assembly.</title>
        <authorList>
            <person name="Du Z."/>
        </authorList>
    </citation>
    <scope>NUCLEOTIDE SEQUENCE [LARGE SCALE GENOMIC DNA]</scope>
    <source>
        <strain evidence="2">YNYX2018</strain>
        <tissue evidence="2">Adults</tissue>
    </source>
</reference>